<accession>A0A940S415</accession>
<name>A0A940S415_9RHOB</name>
<dbReference type="PROSITE" id="PS51257">
    <property type="entry name" value="PROKAR_LIPOPROTEIN"/>
    <property type="match status" value="1"/>
</dbReference>
<reference evidence="1" key="1">
    <citation type="submission" date="2021-03" db="EMBL/GenBank/DDBJ databases">
        <title>Sagittula salina sp. nov. strain M10.9X isolated from the marine waste.</title>
        <authorList>
            <person name="Satari L."/>
            <person name="Molina-Menor E."/>
            <person name="Vidal-Verdu A."/>
            <person name="Pascual J."/>
            <person name="Pereto J."/>
            <person name="Porcar M."/>
        </authorList>
    </citation>
    <scope>NUCLEOTIDE SEQUENCE</scope>
    <source>
        <strain evidence="1">M10.9X</strain>
    </source>
</reference>
<dbReference type="EMBL" id="JAGISH010000007">
    <property type="protein sequence ID" value="MBP0483395.1"/>
    <property type="molecule type" value="Genomic_DNA"/>
</dbReference>
<dbReference type="RefSeq" id="WP_209361346.1">
    <property type="nucleotide sequence ID" value="NZ_JAGISH010000007.1"/>
</dbReference>
<dbReference type="AlphaFoldDB" id="A0A940S415"/>
<dbReference type="Proteomes" id="UP000675940">
    <property type="component" value="Unassembled WGS sequence"/>
</dbReference>
<protein>
    <submittedName>
        <fullName evidence="1">Uncharacterized protein</fullName>
    </submittedName>
</protein>
<comment type="caution">
    <text evidence="1">The sequence shown here is derived from an EMBL/GenBank/DDBJ whole genome shotgun (WGS) entry which is preliminary data.</text>
</comment>
<organism evidence="1 2">
    <name type="scientific">Sagittula salina</name>
    <dbReference type="NCBI Taxonomy" id="2820268"/>
    <lineage>
        <taxon>Bacteria</taxon>
        <taxon>Pseudomonadati</taxon>
        <taxon>Pseudomonadota</taxon>
        <taxon>Alphaproteobacteria</taxon>
        <taxon>Rhodobacterales</taxon>
        <taxon>Roseobacteraceae</taxon>
        <taxon>Sagittula</taxon>
    </lineage>
</organism>
<evidence type="ECO:0000313" key="1">
    <source>
        <dbReference type="EMBL" id="MBP0483395.1"/>
    </source>
</evidence>
<keyword evidence="2" id="KW-1185">Reference proteome</keyword>
<sequence>MNLRALIVALAGLSACTQFPELDETATPGVAQAPYPRIVPLDGLLSAPAPVRATPEVIDEVTARASGLEARAEALQGRATAQPDSVAERLRWLRARAEALRAE</sequence>
<gene>
    <name evidence="1" type="ORF">J5474_12945</name>
</gene>
<evidence type="ECO:0000313" key="2">
    <source>
        <dbReference type="Proteomes" id="UP000675940"/>
    </source>
</evidence>
<proteinExistence type="predicted"/>